<dbReference type="EMBL" id="JBHRYA010000003">
    <property type="protein sequence ID" value="MFC3715626.1"/>
    <property type="molecule type" value="Genomic_DNA"/>
</dbReference>
<dbReference type="Pfam" id="PF00953">
    <property type="entry name" value="Glycos_transf_4"/>
    <property type="match status" value="1"/>
</dbReference>
<keyword evidence="4 7" id="KW-0812">Transmembrane</keyword>
<evidence type="ECO:0000256" key="6">
    <source>
        <dbReference type="ARBA" id="ARBA00023136"/>
    </source>
</evidence>
<feature type="transmembrane region" description="Helical" evidence="7">
    <location>
        <begin position="168"/>
        <end position="185"/>
    </location>
</feature>
<keyword evidence="3" id="KW-0808">Transferase</keyword>
<evidence type="ECO:0008006" key="10">
    <source>
        <dbReference type="Google" id="ProtNLM"/>
    </source>
</evidence>
<keyword evidence="9" id="KW-1185">Reference proteome</keyword>
<dbReference type="RefSeq" id="WP_386742730.1">
    <property type="nucleotide sequence ID" value="NZ_JBHRYA010000003.1"/>
</dbReference>
<accession>A0ABV7XIC3</accession>
<dbReference type="Proteomes" id="UP001595705">
    <property type="component" value="Unassembled WGS sequence"/>
</dbReference>
<evidence type="ECO:0000313" key="8">
    <source>
        <dbReference type="EMBL" id="MFC3715626.1"/>
    </source>
</evidence>
<proteinExistence type="predicted"/>
<feature type="transmembrane region" description="Helical" evidence="7">
    <location>
        <begin position="227"/>
        <end position="250"/>
    </location>
</feature>
<keyword evidence="6 7" id="KW-0472">Membrane</keyword>
<dbReference type="PANTHER" id="PTHR22926">
    <property type="entry name" value="PHOSPHO-N-ACETYLMURAMOYL-PENTAPEPTIDE-TRANSFERASE"/>
    <property type="match status" value="1"/>
</dbReference>
<feature type="transmembrane region" description="Helical" evidence="7">
    <location>
        <begin position="143"/>
        <end position="162"/>
    </location>
</feature>
<reference evidence="9" key="1">
    <citation type="journal article" date="2019" name="Int. J. Syst. Evol. Microbiol.">
        <title>The Global Catalogue of Microorganisms (GCM) 10K type strain sequencing project: providing services to taxonomists for standard genome sequencing and annotation.</title>
        <authorList>
            <consortium name="The Broad Institute Genomics Platform"/>
            <consortium name="The Broad Institute Genome Sequencing Center for Infectious Disease"/>
            <person name="Wu L."/>
            <person name="Ma J."/>
        </authorList>
    </citation>
    <scope>NUCLEOTIDE SEQUENCE [LARGE SCALE GENOMIC DNA]</scope>
    <source>
        <strain evidence="9">KCTC 42441</strain>
    </source>
</reference>
<gene>
    <name evidence="8" type="ORF">ACFONC_05625</name>
</gene>
<feature type="transmembrane region" description="Helical" evidence="7">
    <location>
        <begin position="271"/>
        <end position="295"/>
    </location>
</feature>
<evidence type="ECO:0000256" key="4">
    <source>
        <dbReference type="ARBA" id="ARBA00022692"/>
    </source>
</evidence>
<evidence type="ECO:0000256" key="3">
    <source>
        <dbReference type="ARBA" id="ARBA00022679"/>
    </source>
</evidence>
<feature type="transmembrane region" description="Helical" evidence="7">
    <location>
        <begin position="42"/>
        <end position="62"/>
    </location>
</feature>
<feature type="transmembrane region" description="Helical" evidence="7">
    <location>
        <begin position="301"/>
        <end position="319"/>
    </location>
</feature>
<dbReference type="InterPro" id="IPR000715">
    <property type="entry name" value="Glycosyl_transferase_4"/>
</dbReference>
<evidence type="ECO:0000313" key="9">
    <source>
        <dbReference type="Proteomes" id="UP001595705"/>
    </source>
</evidence>
<sequence>MAAWLALLLGISLAATLAARGYALRRDLLDHPGERRSHVVPTPRGGGIGIVLSMFVAMGLLAYADDGQVLEMALAATGLLLVAGIGWLDDHRPLTPWSRLAVHAVAACLLGVVAIDAGGQFALALFAFVLAMVLVNIWNFMDGIDGIAALQALVAAGAYALLAGDAASRWMALALAAACLGFLPLNLPRARIFLGDVGSGALGYVLALVVVLAAAGGGSEASSPAAWMLLLLPPSAFLVDAALTLAARILRGERWWTPHVAHAYQRWAKALGRHMPVTFAYAAWAVAGGLLALGIRDLPVAFIMCAGSAWYLGGGILWLRLQSHYGRKSGLPGRQSG</sequence>
<dbReference type="PANTHER" id="PTHR22926:SF3">
    <property type="entry name" value="UNDECAPRENYL-PHOSPHATE ALPHA-N-ACETYLGLUCOSAMINYL 1-PHOSPHATE TRANSFERASE"/>
    <property type="match status" value="1"/>
</dbReference>
<keyword evidence="5 7" id="KW-1133">Transmembrane helix</keyword>
<keyword evidence="2" id="KW-1003">Cell membrane</keyword>
<feature type="transmembrane region" description="Helical" evidence="7">
    <location>
        <begin position="69"/>
        <end position="88"/>
    </location>
</feature>
<evidence type="ECO:0000256" key="7">
    <source>
        <dbReference type="SAM" id="Phobius"/>
    </source>
</evidence>
<comment type="subcellular location">
    <subcellularLocation>
        <location evidence="1">Cell membrane</location>
        <topology evidence="1">Multi-pass membrane protein</topology>
    </subcellularLocation>
</comment>
<protein>
    <recommendedName>
        <fullName evidence="10">Lipopolysaccharide biosynthesis protein</fullName>
    </recommendedName>
</protein>
<feature type="transmembrane region" description="Helical" evidence="7">
    <location>
        <begin position="100"/>
        <end position="131"/>
    </location>
</feature>
<evidence type="ECO:0000256" key="1">
    <source>
        <dbReference type="ARBA" id="ARBA00004651"/>
    </source>
</evidence>
<comment type="caution">
    <text evidence="8">The sequence shown here is derived from an EMBL/GenBank/DDBJ whole genome shotgun (WGS) entry which is preliminary data.</text>
</comment>
<name>A0ABV7XIC3_9GAMM</name>
<feature type="transmembrane region" description="Helical" evidence="7">
    <location>
        <begin position="192"/>
        <end position="215"/>
    </location>
</feature>
<organism evidence="8 9">
    <name type="scientific">Luteimonas soli</name>
    <dbReference type="NCBI Taxonomy" id="1648966"/>
    <lineage>
        <taxon>Bacteria</taxon>
        <taxon>Pseudomonadati</taxon>
        <taxon>Pseudomonadota</taxon>
        <taxon>Gammaproteobacteria</taxon>
        <taxon>Lysobacterales</taxon>
        <taxon>Lysobacteraceae</taxon>
        <taxon>Luteimonas</taxon>
    </lineage>
</organism>
<evidence type="ECO:0000256" key="2">
    <source>
        <dbReference type="ARBA" id="ARBA00022475"/>
    </source>
</evidence>
<evidence type="ECO:0000256" key="5">
    <source>
        <dbReference type="ARBA" id="ARBA00022989"/>
    </source>
</evidence>